<protein>
    <recommendedName>
        <fullName evidence="2">Helicase C-terminal domain-containing protein</fullName>
    </recommendedName>
</protein>
<name>X1PCP9_9ZZZZ</name>
<reference evidence="3" key="1">
    <citation type="journal article" date="2014" name="Front. Microbiol.">
        <title>High frequency of phylogenetically diverse reductive dehalogenase-homologous genes in deep subseafloor sedimentary metagenomes.</title>
        <authorList>
            <person name="Kawai M."/>
            <person name="Futagami T."/>
            <person name="Toyoda A."/>
            <person name="Takaki Y."/>
            <person name="Nishi S."/>
            <person name="Hori S."/>
            <person name="Arai W."/>
            <person name="Tsubouchi T."/>
            <person name="Morono Y."/>
            <person name="Uchiyama I."/>
            <person name="Ito T."/>
            <person name="Fujiyama A."/>
            <person name="Inagaki F."/>
            <person name="Takami H."/>
        </authorList>
    </citation>
    <scope>NUCLEOTIDE SEQUENCE</scope>
    <source>
        <strain evidence="3">Expedition CK06-06</strain>
    </source>
</reference>
<dbReference type="InterPro" id="IPR001650">
    <property type="entry name" value="Helicase_C-like"/>
</dbReference>
<dbReference type="Pfam" id="PF00271">
    <property type="entry name" value="Helicase_C"/>
    <property type="match status" value="1"/>
</dbReference>
<dbReference type="CDD" id="cd18793">
    <property type="entry name" value="SF2_C_SNF"/>
    <property type="match status" value="1"/>
</dbReference>
<accession>X1PCP9</accession>
<dbReference type="InterPro" id="IPR027417">
    <property type="entry name" value="P-loop_NTPase"/>
</dbReference>
<dbReference type="PANTHER" id="PTHR45766:SF6">
    <property type="entry name" value="SWI_SNF-RELATED MATRIX-ASSOCIATED ACTIN-DEPENDENT REGULATOR OF CHROMATIN SUBFAMILY A-LIKE PROTEIN 1"/>
    <property type="match status" value="1"/>
</dbReference>
<evidence type="ECO:0000256" key="1">
    <source>
        <dbReference type="ARBA" id="ARBA00022801"/>
    </source>
</evidence>
<sequence>VSKTYNAADFNVDILKRHIEHDVGMLGKLLNMVKPIIPAKDKKLHVLKDLLKRSAVKPGKRLIFTQFADTARYLFENLAPDFLTDEIDVIFSGDKSKERVVGRFAPKANPEYKFSKGESELHTLVTTDVLAEGLNLQDCDKVINYDLHWNPVRLIQRFGRIDRIGSRHDKVYGFNFLPESGIDQQLGLKDILRNRIQEIHDTIGEDAAILDPSERLNEEAMYAIYEKKGDYLAHLEDEDEDIFDINEAEQIMRQLRAENPDEYNRI</sequence>
<dbReference type="AlphaFoldDB" id="X1PCP9"/>
<comment type="caution">
    <text evidence="3">The sequence shown here is derived from an EMBL/GenBank/DDBJ whole genome shotgun (WGS) entry which is preliminary data.</text>
</comment>
<dbReference type="SMART" id="SM00490">
    <property type="entry name" value="HELICc"/>
    <property type="match status" value="1"/>
</dbReference>
<dbReference type="SUPFAM" id="SSF52540">
    <property type="entry name" value="P-loop containing nucleoside triphosphate hydrolases"/>
    <property type="match status" value="1"/>
</dbReference>
<evidence type="ECO:0000313" key="3">
    <source>
        <dbReference type="EMBL" id="GAI40246.1"/>
    </source>
</evidence>
<proteinExistence type="predicted"/>
<gene>
    <name evidence="3" type="ORF">S06H3_40784</name>
</gene>
<keyword evidence="1" id="KW-0378">Hydrolase</keyword>
<dbReference type="EMBL" id="BARV01025063">
    <property type="protein sequence ID" value="GAI40246.1"/>
    <property type="molecule type" value="Genomic_DNA"/>
</dbReference>
<feature type="domain" description="Helicase C-terminal" evidence="2">
    <location>
        <begin position="46"/>
        <end position="207"/>
    </location>
</feature>
<feature type="non-terminal residue" evidence="3">
    <location>
        <position position="266"/>
    </location>
</feature>
<dbReference type="Gene3D" id="3.40.50.300">
    <property type="entry name" value="P-loop containing nucleotide triphosphate hydrolases"/>
    <property type="match status" value="1"/>
</dbReference>
<feature type="non-terminal residue" evidence="3">
    <location>
        <position position="1"/>
    </location>
</feature>
<organism evidence="3">
    <name type="scientific">marine sediment metagenome</name>
    <dbReference type="NCBI Taxonomy" id="412755"/>
    <lineage>
        <taxon>unclassified sequences</taxon>
        <taxon>metagenomes</taxon>
        <taxon>ecological metagenomes</taxon>
    </lineage>
</organism>
<dbReference type="GO" id="GO:0016787">
    <property type="term" value="F:hydrolase activity"/>
    <property type="evidence" value="ECO:0007669"/>
    <property type="project" value="UniProtKB-KW"/>
</dbReference>
<evidence type="ECO:0000259" key="2">
    <source>
        <dbReference type="PROSITE" id="PS51194"/>
    </source>
</evidence>
<dbReference type="InterPro" id="IPR049730">
    <property type="entry name" value="SNF2/RAD54-like_C"/>
</dbReference>
<dbReference type="PANTHER" id="PTHR45766">
    <property type="entry name" value="DNA ANNEALING HELICASE AND ENDONUCLEASE ZRANB3 FAMILY MEMBER"/>
    <property type="match status" value="1"/>
</dbReference>
<dbReference type="PROSITE" id="PS51194">
    <property type="entry name" value="HELICASE_CTER"/>
    <property type="match status" value="1"/>
</dbReference>